<sequence>MGKAVEKKKKGRPSLLDLQKRSLRLKKLQEQKKQKQNPNPKPNAIPNPYARFPIPSAGRRSSRRNPNPDPEPASPAEDGDDAEADASMGDDEDDDEPKGRRKEKKLKLVLHLPHTNTNSSDLASYASESNGAVLENRKIDAVGKTEGKNSAWKATEAPQGTSDLGPTTPLPDKKLLDFILDRLQKKDIYGVFSEPVDPEELPDYHDIIKHPMDFGTVRKKLSSGAYKELEQFEEDIYLISSNAMRYNATDTIYFRQARSIHELAKKSFENLRHGSDGSEREPKIVRRGRPPGTGKNSIKRPVGRPPAEHAVSDFRSEASLANALNGNHSSGLRNDLLRKGSGLDQQRMADVSVSPTQFIQSSEAYILGSEHKSVRNEDYSGSTWKGFLDNGKTVSFMDESRRNTYKQYQFSSSMHDFPVLAALDGEKKILLQVGFHVEYAYARSLARFAAHLGPIGWKIAAKRIEKVLPLGMKFGPGWVGETDAQQSCHLHYTKLSQHPSLTHSNISATSRGDQHSKRQEELLTNNSVGQDCNFGTSLPLSSASISTVAHERFHDSSEAKGSSQFHHNTTMQHLANGLKVPPTPNIPLHPGMFSRPSVSRGNFGLEEVIAQAHTASAVSSNSSSNSSHELPPSLPPYQERIVKPGVIPTQATNHVISLPSSSKGPCPVVQGVAVDSQKPDLALQL</sequence>
<evidence type="ECO:0000256" key="3">
    <source>
        <dbReference type="SAM" id="MobiDB-lite"/>
    </source>
</evidence>
<feature type="compositionally biased region" description="Polar residues" evidence="3">
    <location>
        <begin position="114"/>
        <end position="124"/>
    </location>
</feature>
<dbReference type="PROSITE" id="PS50014">
    <property type="entry name" value="BROMODOMAIN_2"/>
    <property type="match status" value="1"/>
</dbReference>
<dbReference type="PROSITE" id="PS00633">
    <property type="entry name" value="BROMODOMAIN_1"/>
    <property type="match status" value="1"/>
</dbReference>
<feature type="compositionally biased region" description="Acidic residues" evidence="3">
    <location>
        <begin position="77"/>
        <end position="96"/>
    </location>
</feature>
<name>A0A2I0WPV7_9ASPA</name>
<dbReference type="SMART" id="SM00297">
    <property type="entry name" value="BROMO"/>
    <property type="match status" value="1"/>
</dbReference>
<evidence type="ECO:0000259" key="4">
    <source>
        <dbReference type="PROSITE" id="PS50014"/>
    </source>
</evidence>
<evidence type="ECO:0000256" key="1">
    <source>
        <dbReference type="ARBA" id="ARBA00023117"/>
    </source>
</evidence>
<feature type="domain" description="Bromo" evidence="4">
    <location>
        <begin position="184"/>
        <end position="254"/>
    </location>
</feature>
<dbReference type="PANTHER" id="PTHR22881:SF27">
    <property type="entry name" value="BROMODOMAIN CONTAINING 7_9"/>
    <property type="match status" value="1"/>
</dbReference>
<reference evidence="5 6" key="1">
    <citation type="journal article" date="2016" name="Sci. Rep.">
        <title>The Dendrobium catenatum Lindl. genome sequence provides insights into polysaccharide synthase, floral development and adaptive evolution.</title>
        <authorList>
            <person name="Zhang G.Q."/>
            <person name="Xu Q."/>
            <person name="Bian C."/>
            <person name="Tsai W.C."/>
            <person name="Yeh C.M."/>
            <person name="Liu K.W."/>
            <person name="Yoshida K."/>
            <person name="Zhang L.S."/>
            <person name="Chang S.B."/>
            <person name="Chen F."/>
            <person name="Shi Y."/>
            <person name="Su Y.Y."/>
            <person name="Zhang Y.Q."/>
            <person name="Chen L.J."/>
            <person name="Yin Y."/>
            <person name="Lin M."/>
            <person name="Huang H."/>
            <person name="Deng H."/>
            <person name="Wang Z.W."/>
            <person name="Zhu S.L."/>
            <person name="Zhao X."/>
            <person name="Deng C."/>
            <person name="Niu S.C."/>
            <person name="Huang J."/>
            <person name="Wang M."/>
            <person name="Liu G.H."/>
            <person name="Yang H.J."/>
            <person name="Xiao X.J."/>
            <person name="Hsiao Y.Y."/>
            <person name="Wu W.L."/>
            <person name="Chen Y.Y."/>
            <person name="Mitsuda N."/>
            <person name="Ohme-Takagi M."/>
            <person name="Luo Y.B."/>
            <person name="Van de Peer Y."/>
            <person name="Liu Z.J."/>
        </authorList>
    </citation>
    <scope>NUCLEOTIDE SEQUENCE [LARGE SCALE GENOMIC DNA]</scope>
    <source>
        <tissue evidence="5">The whole plant</tissue>
    </source>
</reference>
<feature type="region of interest" description="Disordered" evidence="3">
    <location>
        <begin position="271"/>
        <end position="310"/>
    </location>
</feature>
<proteinExistence type="predicted"/>
<accession>A0A2I0WPV7</accession>
<dbReference type="AlphaFoldDB" id="A0A2I0WPV7"/>
<dbReference type="PRINTS" id="PR00503">
    <property type="entry name" value="BROMODOMAIN"/>
</dbReference>
<evidence type="ECO:0000313" key="5">
    <source>
        <dbReference type="EMBL" id="PKU77671.1"/>
    </source>
</evidence>
<keyword evidence="6" id="KW-1185">Reference proteome</keyword>
<evidence type="ECO:0000256" key="2">
    <source>
        <dbReference type="PROSITE-ProRule" id="PRU00035"/>
    </source>
</evidence>
<dbReference type="EMBL" id="KZ502490">
    <property type="protein sequence ID" value="PKU77671.1"/>
    <property type="molecule type" value="Genomic_DNA"/>
</dbReference>
<feature type="compositionally biased region" description="Basic and acidic residues" evidence="3">
    <location>
        <begin position="271"/>
        <end position="284"/>
    </location>
</feature>
<dbReference type="SUPFAM" id="SSF47370">
    <property type="entry name" value="Bromodomain"/>
    <property type="match status" value="1"/>
</dbReference>
<feature type="compositionally biased region" description="Basic residues" evidence="3">
    <location>
        <begin position="1"/>
        <end position="12"/>
    </location>
</feature>
<feature type="region of interest" description="Disordered" evidence="3">
    <location>
        <begin position="616"/>
        <end position="637"/>
    </location>
</feature>
<feature type="region of interest" description="Disordered" evidence="3">
    <location>
        <begin position="1"/>
        <end position="124"/>
    </location>
</feature>
<dbReference type="Pfam" id="PF00439">
    <property type="entry name" value="Bromodomain"/>
    <property type="match status" value="1"/>
</dbReference>
<organism evidence="5 6">
    <name type="scientific">Dendrobium catenatum</name>
    <dbReference type="NCBI Taxonomy" id="906689"/>
    <lineage>
        <taxon>Eukaryota</taxon>
        <taxon>Viridiplantae</taxon>
        <taxon>Streptophyta</taxon>
        <taxon>Embryophyta</taxon>
        <taxon>Tracheophyta</taxon>
        <taxon>Spermatophyta</taxon>
        <taxon>Magnoliopsida</taxon>
        <taxon>Liliopsida</taxon>
        <taxon>Asparagales</taxon>
        <taxon>Orchidaceae</taxon>
        <taxon>Epidendroideae</taxon>
        <taxon>Malaxideae</taxon>
        <taxon>Dendrobiinae</taxon>
        <taxon>Dendrobium</taxon>
    </lineage>
</organism>
<dbReference type="InterPro" id="IPR051831">
    <property type="entry name" value="Bromodomain_contain_prot"/>
</dbReference>
<feature type="compositionally biased region" description="Basic residues" evidence="3">
    <location>
        <begin position="99"/>
        <end position="108"/>
    </location>
</feature>
<dbReference type="Gene3D" id="1.20.920.10">
    <property type="entry name" value="Bromodomain-like"/>
    <property type="match status" value="1"/>
</dbReference>
<keyword evidence="1 2" id="KW-0103">Bromodomain</keyword>
<dbReference type="InterPro" id="IPR036427">
    <property type="entry name" value="Bromodomain-like_sf"/>
</dbReference>
<dbReference type="Proteomes" id="UP000233837">
    <property type="component" value="Unassembled WGS sequence"/>
</dbReference>
<dbReference type="OrthoDB" id="21449at2759"/>
<feature type="region of interest" description="Disordered" evidence="3">
    <location>
        <begin position="144"/>
        <end position="168"/>
    </location>
</feature>
<dbReference type="InterPro" id="IPR001487">
    <property type="entry name" value="Bromodomain"/>
</dbReference>
<reference evidence="5 6" key="2">
    <citation type="journal article" date="2017" name="Nature">
        <title>The Apostasia genome and the evolution of orchids.</title>
        <authorList>
            <person name="Zhang G.Q."/>
            <person name="Liu K.W."/>
            <person name="Li Z."/>
            <person name="Lohaus R."/>
            <person name="Hsiao Y.Y."/>
            <person name="Niu S.C."/>
            <person name="Wang J.Y."/>
            <person name="Lin Y.C."/>
            <person name="Xu Q."/>
            <person name="Chen L.J."/>
            <person name="Yoshida K."/>
            <person name="Fujiwara S."/>
            <person name="Wang Z.W."/>
            <person name="Zhang Y.Q."/>
            <person name="Mitsuda N."/>
            <person name="Wang M."/>
            <person name="Liu G.H."/>
            <person name="Pecoraro L."/>
            <person name="Huang H.X."/>
            <person name="Xiao X.J."/>
            <person name="Lin M."/>
            <person name="Wu X.Y."/>
            <person name="Wu W.L."/>
            <person name="Chen Y.Y."/>
            <person name="Chang S.B."/>
            <person name="Sakamoto S."/>
            <person name="Ohme-Takagi M."/>
            <person name="Yagi M."/>
            <person name="Zeng S.J."/>
            <person name="Shen C.Y."/>
            <person name="Yeh C.M."/>
            <person name="Luo Y.B."/>
            <person name="Tsai W.C."/>
            <person name="Van de Peer Y."/>
            <person name="Liu Z.J."/>
        </authorList>
    </citation>
    <scope>NUCLEOTIDE SEQUENCE [LARGE SCALE GENOMIC DNA]</scope>
    <source>
        <tissue evidence="5">The whole plant</tissue>
    </source>
</reference>
<dbReference type="PANTHER" id="PTHR22881">
    <property type="entry name" value="BROMODOMAIN CONTAINING PROTEIN"/>
    <property type="match status" value="1"/>
</dbReference>
<evidence type="ECO:0000313" key="6">
    <source>
        <dbReference type="Proteomes" id="UP000233837"/>
    </source>
</evidence>
<dbReference type="STRING" id="906689.A0A2I0WPV7"/>
<dbReference type="InterPro" id="IPR018359">
    <property type="entry name" value="Bromodomain_CS"/>
</dbReference>
<protein>
    <submittedName>
        <fullName evidence="5">Transcription factor GTE11</fullName>
    </submittedName>
</protein>
<gene>
    <name evidence="5" type="primary">GTE11</name>
    <name evidence="5" type="ORF">MA16_Dca013463</name>
</gene>